<evidence type="ECO:0000256" key="1">
    <source>
        <dbReference type="SAM" id="Phobius"/>
    </source>
</evidence>
<dbReference type="EMBL" id="JAWJWF010000045">
    <property type="protein sequence ID" value="KAK6626781.1"/>
    <property type="molecule type" value="Genomic_DNA"/>
</dbReference>
<keyword evidence="1" id="KW-0472">Membrane</keyword>
<proteinExistence type="predicted"/>
<dbReference type="PANTHER" id="PTHR31918:SF1">
    <property type="entry name" value="TRANSMEMBRANE PROTEIN 181"/>
    <property type="match status" value="1"/>
</dbReference>
<feature type="transmembrane region" description="Helical" evidence="1">
    <location>
        <begin position="66"/>
        <end position="87"/>
    </location>
</feature>
<reference evidence="3 4" key="1">
    <citation type="submission" date="2023-09" db="EMBL/GenBank/DDBJ databases">
        <title>Genomes of two closely related lineages of the louse Polyplax serrata with different host specificities.</title>
        <authorList>
            <person name="Martinu J."/>
            <person name="Tarabai H."/>
            <person name="Stefka J."/>
            <person name="Hypsa V."/>
        </authorList>
    </citation>
    <scope>NUCLEOTIDE SEQUENCE [LARGE SCALE GENOMIC DNA]</scope>
    <source>
        <strain evidence="3">98ZLc_SE</strain>
    </source>
</reference>
<accession>A0ABR1AST7</accession>
<sequence>MSKDEATLGYSYQLPSRGMGFNVRNALAQFSDLFSEFNKYIAPAYHHDRCERSVQMRIYGMHKREFVLIFLGIFALFGLATFIGLAGPPITLTSEQKTSGLLRKTNDTDVIARGPFVMRSPAMTTYNQQLWIMGKILTDNVEGKQILSVREVKDNRKTG</sequence>
<keyword evidence="1" id="KW-1133">Transmembrane helix</keyword>
<evidence type="ECO:0000313" key="4">
    <source>
        <dbReference type="Proteomes" id="UP001359485"/>
    </source>
</evidence>
<evidence type="ECO:0000313" key="3">
    <source>
        <dbReference type="EMBL" id="KAK6626781.1"/>
    </source>
</evidence>
<protein>
    <recommendedName>
        <fullName evidence="2">TMEM181 GOLD domain-containing protein</fullName>
    </recommendedName>
</protein>
<name>A0ABR1AST7_POLSC</name>
<dbReference type="Proteomes" id="UP001359485">
    <property type="component" value="Unassembled WGS sequence"/>
</dbReference>
<evidence type="ECO:0000259" key="2">
    <source>
        <dbReference type="Pfam" id="PF21885"/>
    </source>
</evidence>
<comment type="caution">
    <text evidence="3">The sequence shown here is derived from an EMBL/GenBank/DDBJ whole genome shotgun (WGS) entry which is preliminary data.</text>
</comment>
<feature type="domain" description="TMEM181 GOLD" evidence="2">
    <location>
        <begin position="114"/>
        <end position="146"/>
    </location>
</feature>
<dbReference type="Pfam" id="PF21885">
    <property type="entry name" value="TMEM181_GOLD"/>
    <property type="match status" value="1"/>
</dbReference>
<gene>
    <name evidence="3" type="ORF">RUM44_009258</name>
</gene>
<keyword evidence="4" id="KW-1185">Reference proteome</keyword>
<keyword evidence="1" id="KW-0812">Transmembrane</keyword>
<dbReference type="PANTHER" id="PTHR31918">
    <property type="entry name" value="TRANSMEMBRANE PROTEIN 181"/>
    <property type="match status" value="1"/>
</dbReference>
<dbReference type="InterPro" id="IPR040416">
    <property type="entry name" value="TMEM181"/>
</dbReference>
<organism evidence="3 4">
    <name type="scientific">Polyplax serrata</name>
    <name type="common">Common mouse louse</name>
    <dbReference type="NCBI Taxonomy" id="468196"/>
    <lineage>
        <taxon>Eukaryota</taxon>
        <taxon>Metazoa</taxon>
        <taxon>Ecdysozoa</taxon>
        <taxon>Arthropoda</taxon>
        <taxon>Hexapoda</taxon>
        <taxon>Insecta</taxon>
        <taxon>Pterygota</taxon>
        <taxon>Neoptera</taxon>
        <taxon>Paraneoptera</taxon>
        <taxon>Psocodea</taxon>
        <taxon>Troctomorpha</taxon>
        <taxon>Phthiraptera</taxon>
        <taxon>Anoplura</taxon>
        <taxon>Polyplacidae</taxon>
        <taxon>Polyplax</taxon>
    </lineage>
</organism>
<dbReference type="InterPro" id="IPR054077">
    <property type="entry name" value="TMEM181_GOLD"/>
</dbReference>